<proteinExistence type="predicted"/>
<sequence>MASFGQDNTRAFSSRAEGKLLRRPAPVLSVPSPFRAPVYGSHVLHLQGPGPAPVTLLVDDLPVAPGELGRPVRLPSFLR</sequence>
<keyword evidence="2" id="KW-1185">Reference proteome</keyword>
<dbReference type="InParanoid" id="A0A1J7J3B6"/>
<protein>
    <submittedName>
        <fullName evidence="1">Uncharacterized protein</fullName>
    </submittedName>
</protein>
<gene>
    <name evidence="1" type="ORF">CONLIGDRAFT_628770</name>
</gene>
<evidence type="ECO:0000313" key="1">
    <source>
        <dbReference type="EMBL" id="OIW33851.1"/>
    </source>
</evidence>
<dbReference type="Proteomes" id="UP000182658">
    <property type="component" value="Unassembled WGS sequence"/>
</dbReference>
<accession>A0A1J7J3B6</accession>
<dbReference type="EMBL" id="KV875094">
    <property type="protein sequence ID" value="OIW33851.1"/>
    <property type="molecule type" value="Genomic_DNA"/>
</dbReference>
<evidence type="ECO:0000313" key="2">
    <source>
        <dbReference type="Proteomes" id="UP000182658"/>
    </source>
</evidence>
<name>A0A1J7J3B6_9PEZI</name>
<organism evidence="1 2">
    <name type="scientific">Coniochaeta ligniaria NRRL 30616</name>
    <dbReference type="NCBI Taxonomy" id="1408157"/>
    <lineage>
        <taxon>Eukaryota</taxon>
        <taxon>Fungi</taxon>
        <taxon>Dikarya</taxon>
        <taxon>Ascomycota</taxon>
        <taxon>Pezizomycotina</taxon>
        <taxon>Sordariomycetes</taxon>
        <taxon>Sordariomycetidae</taxon>
        <taxon>Coniochaetales</taxon>
        <taxon>Coniochaetaceae</taxon>
        <taxon>Coniochaeta</taxon>
    </lineage>
</organism>
<reference evidence="1 2" key="1">
    <citation type="submission" date="2016-10" db="EMBL/GenBank/DDBJ databases">
        <title>Draft genome sequence of Coniochaeta ligniaria NRRL30616, a lignocellulolytic fungus for bioabatement of inhibitors in plant biomass hydrolysates.</title>
        <authorList>
            <consortium name="DOE Joint Genome Institute"/>
            <person name="Jimenez D.J."/>
            <person name="Hector R.E."/>
            <person name="Riley R."/>
            <person name="Sun H."/>
            <person name="Grigoriev I.V."/>
            <person name="Van Elsas J.D."/>
            <person name="Nichols N.N."/>
        </authorList>
    </citation>
    <scope>NUCLEOTIDE SEQUENCE [LARGE SCALE GENOMIC DNA]</scope>
    <source>
        <strain evidence="1 2">NRRL 30616</strain>
    </source>
</reference>
<dbReference type="AlphaFoldDB" id="A0A1J7J3B6"/>